<dbReference type="SUPFAM" id="SSF46785">
    <property type="entry name" value="Winged helix' DNA-binding domain"/>
    <property type="match status" value="1"/>
</dbReference>
<name>A0A8J3QWY7_9ACTN</name>
<evidence type="ECO:0000256" key="3">
    <source>
        <dbReference type="ARBA" id="ARBA00023163"/>
    </source>
</evidence>
<dbReference type="PROSITE" id="PS50949">
    <property type="entry name" value="HTH_GNTR"/>
    <property type="match status" value="1"/>
</dbReference>
<dbReference type="GO" id="GO:0003677">
    <property type="term" value="F:DNA binding"/>
    <property type="evidence" value="ECO:0007669"/>
    <property type="project" value="UniProtKB-KW"/>
</dbReference>
<dbReference type="InterPro" id="IPR000524">
    <property type="entry name" value="Tscrpt_reg_HTH_GntR"/>
</dbReference>
<dbReference type="Proteomes" id="UP000642748">
    <property type="component" value="Unassembled WGS sequence"/>
</dbReference>
<dbReference type="AlphaFoldDB" id="A0A8J3QWY7"/>
<dbReference type="InterPro" id="IPR036390">
    <property type="entry name" value="WH_DNA-bd_sf"/>
</dbReference>
<evidence type="ECO:0000259" key="4">
    <source>
        <dbReference type="PROSITE" id="PS50949"/>
    </source>
</evidence>
<feature type="domain" description="HTH gntR-type" evidence="4">
    <location>
        <begin position="9"/>
        <end position="78"/>
    </location>
</feature>
<dbReference type="GO" id="GO:0003700">
    <property type="term" value="F:DNA-binding transcription factor activity"/>
    <property type="evidence" value="ECO:0007669"/>
    <property type="project" value="InterPro"/>
</dbReference>
<dbReference type="InterPro" id="IPR036388">
    <property type="entry name" value="WH-like_DNA-bd_sf"/>
</dbReference>
<organism evidence="5 6">
    <name type="scientific">Rugosimonospora africana</name>
    <dbReference type="NCBI Taxonomy" id="556532"/>
    <lineage>
        <taxon>Bacteria</taxon>
        <taxon>Bacillati</taxon>
        <taxon>Actinomycetota</taxon>
        <taxon>Actinomycetes</taxon>
        <taxon>Micromonosporales</taxon>
        <taxon>Micromonosporaceae</taxon>
        <taxon>Rugosimonospora</taxon>
    </lineage>
</organism>
<accession>A0A8J3QWY7</accession>
<sequence length="79" mass="8341">MIGGVPQIPMTAEQIAQDLTERIRAGEHGEPGSQLPTYAALATLYSVGESTITKVIGLLRERQVVVGVPGRGTFIAPPK</sequence>
<evidence type="ECO:0000313" key="5">
    <source>
        <dbReference type="EMBL" id="GIH16251.1"/>
    </source>
</evidence>
<evidence type="ECO:0000256" key="2">
    <source>
        <dbReference type="ARBA" id="ARBA00023125"/>
    </source>
</evidence>
<keyword evidence="6" id="KW-1185">Reference proteome</keyword>
<dbReference type="Gene3D" id="1.10.10.10">
    <property type="entry name" value="Winged helix-like DNA-binding domain superfamily/Winged helix DNA-binding domain"/>
    <property type="match status" value="1"/>
</dbReference>
<dbReference type="EMBL" id="BONZ01000041">
    <property type="protein sequence ID" value="GIH16251.1"/>
    <property type="molecule type" value="Genomic_DNA"/>
</dbReference>
<comment type="caution">
    <text evidence="5">The sequence shown here is derived from an EMBL/GenBank/DDBJ whole genome shotgun (WGS) entry which is preliminary data.</text>
</comment>
<evidence type="ECO:0000256" key="1">
    <source>
        <dbReference type="ARBA" id="ARBA00023015"/>
    </source>
</evidence>
<proteinExistence type="predicted"/>
<protein>
    <recommendedName>
        <fullName evidence="4">HTH gntR-type domain-containing protein</fullName>
    </recommendedName>
</protein>
<evidence type="ECO:0000313" key="6">
    <source>
        <dbReference type="Proteomes" id="UP000642748"/>
    </source>
</evidence>
<gene>
    <name evidence="5" type="ORF">Raf01_44230</name>
</gene>
<dbReference type="Pfam" id="PF00392">
    <property type="entry name" value="GntR"/>
    <property type="match status" value="1"/>
</dbReference>
<dbReference type="SMART" id="SM00345">
    <property type="entry name" value="HTH_GNTR"/>
    <property type="match status" value="1"/>
</dbReference>
<keyword evidence="3" id="KW-0804">Transcription</keyword>
<reference evidence="5" key="1">
    <citation type="submission" date="2021-01" db="EMBL/GenBank/DDBJ databases">
        <title>Whole genome shotgun sequence of Rugosimonospora africana NBRC 104875.</title>
        <authorList>
            <person name="Komaki H."/>
            <person name="Tamura T."/>
        </authorList>
    </citation>
    <scope>NUCLEOTIDE SEQUENCE</scope>
    <source>
        <strain evidence="5">NBRC 104875</strain>
    </source>
</reference>
<keyword evidence="2" id="KW-0238">DNA-binding</keyword>
<keyword evidence="1" id="KW-0805">Transcription regulation</keyword>